<organism evidence="8 9">
    <name type="scientific">Chondromyces apiculatus DSM 436</name>
    <dbReference type="NCBI Taxonomy" id="1192034"/>
    <lineage>
        <taxon>Bacteria</taxon>
        <taxon>Pseudomonadati</taxon>
        <taxon>Myxococcota</taxon>
        <taxon>Polyangia</taxon>
        <taxon>Polyangiales</taxon>
        <taxon>Polyangiaceae</taxon>
        <taxon>Chondromyces</taxon>
    </lineage>
</organism>
<dbReference type="Proteomes" id="UP000019678">
    <property type="component" value="Unassembled WGS sequence"/>
</dbReference>
<dbReference type="GO" id="GO:0006145">
    <property type="term" value="P:purine nucleobase catabolic process"/>
    <property type="evidence" value="ECO:0007669"/>
    <property type="project" value="TreeGrafter"/>
</dbReference>
<dbReference type="SUPFAM" id="SSF51338">
    <property type="entry name" value="Composite domain of metallo-dependent hydrolases"/>
    <property type="match status" value="1"/>
</dbReference>
<dbReference type="NCBIfam" id="TIGR00857">
    <property type="entry name" value="pyrC_multi"/>
    <property type="match status" value="1"/>
</dbReference>
<keyword evidence="5 6" id="KW-0665">Pyrimidine biosynthesis</keyword>
<evidence type="ECO:0000256" key="3">
    <source>
        <dbReference type="ARBA" id="ARBA00022723"/>
    </source>
</evidence>
<dbReference type="Gene3D" id="3.20.20.140">
    <property type="entry name" value="Metal-dependent hydrolases"/>
    <property type="match status" value="1"/>
</dbReference>
<feature type="domain" description="Dihydroorotase catalytic" evidence="7">
    <location>
        <begin position="72"/>
        <end position="257"/>
    </location>
</feature>
<feature type="binding site" evidence="6">
    <location>
        <position position="254"/>
    </location>
    <ligand>
        <name>Zn(2+)</name>
        <dbReference type="ChEBI" id="CHEBI:29105"/>
        <label>2</label>
    </ligand>
</feature>
<feature type="binding site" evidence="6">
    <location>
        <position position="201"/>
    </location>
    <ligand>
        <name>Zn(2+)</name>
        <dbReference type="ChEBI" id="CHEBI:29105"/>
        <label>2</label>
    </ligand>
</feature>
<dbReference type="GO" id="GO:0004151">
    <property type="term" value="F:dihydroorotase activity"/>
    <property type="evidence" value="ECO:0007669"/>
    <property type="project" value="UniProtKB-UniRule"/>
</dbReference>
<dbReference type="CDD" id="cd01317">
    <property type="entry name" value="DHOase_IIa"/>
    <property type="match status" value="1"/>
</dbReference>
<evidence type="ECO:0000256" key="2">
    <source>
        <dbReference type="ARBA" id="ARBA00010286"/>
    </source>
</evidence>
<dbReference type="InterPro" id="IPR024403">
    <property type="entry name" value="DHOase_cat"/>
</dbReference>
<dbReference type="GO" id="GO:0004038">
    <property type="term" value="F:allantoinase activity"/>
    <property type="evidence" value="ECO:0007669"/>
    <property type="project" value="TreeGrafter"/>
</dbReference>
<dbReference type="PROSITE" id="PS00482">
    <property type="entry name" value="DIHYDROOROTASE_1"/>
    <property type="match status" value="1"/>
</dbReference>
<dbReference type="Gene3D" id="2.30.40.10">
    <property type="entry name" value="Urease, subunit C, domain 1"/>
    <property type="match status" value="1"/>
</dbReference>
<reference evidence="8 9" key="1">
    <citation type="submission" date="2013-05" db="EMBL/GenBank/DDBJ databases">
        <title>Genome assembly of Chondromyces apiculatus DSM 436.</title>
        <authorList>
            <person name="Sharma G."/>
            <person name="Khatri I."/>
            <person name="Kaur C."/>
            <person name="Mayilraj S."/>
            <person name="Subramanian S."/>
        </authorList>
    </citation>
    <scope>NUCLEOTIDE SEQUENCE [LARGE SCALE GENOMIC DNA]</scope>
    <source>
        <strain evidence="8 9">DSM 436</strain>
    </source>
</reference>
<accession>A0A017T4F7</accession>
<dbReference type="InterPro" id="IPR002195">
    <property type="entry name" value="Dihydroorotase_CS"/>
</dbReference>
<dbReference type="SUPFAM" id="SSF51556">
    <property type="entry name" value="Metallo-dependent hydrolases"/>
    <property type="match status" value="1"/>
</dbReference>
<dbReference type="GO" id="GO:0008270">
    <property type="term" value="F:zinc ion binding"/>
    <property type="evidence" value="ECO:0007669"/>
    <property type="project" value="UniProtKB-UniRule"/>
</dbReference>
<feature type="binding site" evidence="6">
    <location>
        <position position="331"/>
    </location>
    <ligand>
        <name>substrate</name>
    </ligand>
</feature>
<feature type="binding site" evidence="6">
    <location>
        <position position="116"/>
    </location>
    <ligand>
        <name>substrate</name>
    </ligand>
</feature>
<feature type="binding site" evidence="6">
    <location>
        <position position="174"/>
    </location>
    <ligand>
        <name>Zn(2+)</name>
        <dbReference type="ChEBI" id="CHEBI:29105"/>
        <label>2</label>
    </ligand>
</feature>
<dbReference type="STRING" id="1192034.CAP_5306"/>
<dbReference type="InterPro" id="IPR011059">
    <property type="entry name" value="Metal-dep_hydrolase_composite"/>
</dbReference>
<evidence type="ECO:0000313" key="8">
    <source>
        <dbReference type="EMBL" id="EYF03695.1"/>
    </source>
</evidence>
<feature type="binding site" evidence="6">
    <location>
        <begin position="345"/>
        <end position="346"/>
    </location>
    <ligand>
        <name>substrate</name>
    </ligand>
</feature>
<dbReference type="UniPathway" id="UPA00070">
    <property type="reaction ID" value="UER00117"/>
</dbReference>
<dbReference type="HAMAP" id="MF_00220_B">
    <property type="entry name" value="PyrC_classI_B"/>
    <property type="match status" value="1"/>
</dbReference>
<evidence type="ECO:0000256" key="4">
    <source>
        <dbReference type="ARBA" id="ARBA00022801"/>
    </source>
</evidence>
<dbReference type="RefSeq" id="WP_044245547.1">
    <property type="nucleotide sequence ID" value="NZ_ASRX01000043.1"/>
</dbReference>
<comment type="catalytic activity">
    <reaction evidence="6">
        <text>(S)-dihydroorotate + H2O = N-carbamoyl-L-aspartate + H(+)</text>
        <dbReference type="Rhea" id="RHEA:24296"/>
        <dbReference type="ChEBI" id="CHEBI:15377"/>
        <dbReference type="ChEBI" id="CHEBI:15378"/>
        <dbReference type="ChEBI" id="CHEBI:30864"/>
        <dbReference type="ChEBI" id="CHEBI:32814"/>
        <dbReference type="EC" id="3.5.2.3"/>
    </reaction>
</comment>
<feature type="binding site" evidence="6">
    <location>
        <position position="300"/>
    </location>
    <ligand>
        <name>substrate</name>
    </ligand>
</feature>
<keyword evidence="4 6" id="KW-0378">Hydrolase</keyword>
<evidence type="ECO:0000256" key="1">
    <source>
        <dbReference type="ARBA" id="ARBA00002368"/>
    </source>
</evidence>
<feature type="binding site" evidence="6">
    <location>
        <position position="82"/>
    </location>
    <ligand>
        <name>Zn(2+)</name>
        <dbReference type="ChEBI" id="CHEBI:29105"/>
        <label>1</label>
    </ligand>
</feature>
<comment type="caution">
    <text evidence="8">The sequence shown here is derived from an EMBL/GenBank/DDBJ whole genome shotgun (WGS) entry which is preliminary data.</text>
</comment>
<proteinExistence type="inferred from homology"/>
<feature type="binding site" evidence="6">
    <location>
        <position position="84"/>
    </location>
    <ligand>
        <name>Zn(2+)</name>
        <dbReference type="ChEBI" id="CHEBI:29105"/>
        <label>1</label>
    </ligand>
</feature>
<dbReference type="EMBL" id="ASRX01000043">
    <property type="protein sequence ID" value="EYF03695.1"/>
    <property type="molecule type" value="Genomic_DNA"/>
</dbReference>
<sequence length="463" mass="48631">MAAPVPAQVVPAHTTLPLLIITGVRAVDPAQRLDAVVDVVMEGGSISRIGRGAATQDLLQSEQAMVVRGDGLLLLPAFIDMHAHLREPGQEYKEDIASGLAAAAAGGFAHVCAMPNTRPVNDTRAVTEAMIARARSVGGPALHPIGAITVGQRGQELTEMADLKEAGAVGVSDDGRCVTSSAVMRRALEYASTFDLAVIQHAEDHALTEGAQMHEGAISTRLGLRGWPRVAEDIIVARDVLLAEATGARYHVAHVSSLGAVRILREAKSRGISVTAEVTPHHLTLTDEAVIGYDAVCKVNPPLREQADVDALREALADGTIDVIATDHAPHSSLEKDCEFVEASPGMLGLELVVPVLLGLVRAGNLPLGRVVDALTRAPARVVGLDAPTLAQGARAELCLVDPEHRYRLDPSRLRSKSRNTPLLGRELCGQVCLTMAGGRIVFVDPLIEAQRSAPQAPGGAGS</sequence>
<dbReference type="GO" id="GO:0044205">
    <property type="term" value="P:'de novo' UMP biosynthetic process"/>
    <property type="evidence" value="ECO:0007669"/>
    <property type="project" value="UniProtKB-UniRule"/>
</dbReference>
<feature type="binding site" evidence="6">
    <location>
        <begin position="84"/>
        <end position="86"/>
    </location>
    <ligand>
        <name>substrate</name>
    </ligand>
</feature>
<keyword evidence="9" id="KW-1185">Reference proteome</keyword>
<evidence type="ECO:0000313" key="9">
    <source>
        <dbReference type="Proteomes" id="UP000019678"/>
    </source>
</evidence>
<dbReference type="AlphaFoldDB" id="A0A017T4F7"/>
<gene>
    <name evidence="6" type="primary">pyrC</name>
    <name evidence="8" type="ORF">CAP_5306</name>
</gene>
<name>A0A017T4F7_9BACT</name>
<feature type="active site" evidence="6">
    <location>
        <position position="327"/>
    </location>
</feature>
<protein>
    <recommendedName>
        <fullName evidence="6">Dihydroorotase</fullName>
        <shortName evidence="6">DHOase</shortName>
        <ecNumber evidence="6">3.5.2.3</ecNumber>
    </recommendedName>
</protein>
<dbReference type="PANTHER" id="PTHR43668:SF2">
    <property type="entry name" value="ALLANTOINASE"/>
    <property type="match status" value="1"/>
</dbReference>
<evidence type="ECO:0000256" key="5">
    <source>
        <dbReference type="ARBA" id="ARBA00022975"/>
    </source>
</evidence>
<feature type="binding site" evidence="6">
    <location>
        <position position="174"/>
    </location>
    <ligand>
        <name>Zn(2+)</name>
        <dbReference type="ChEBI" id="CHEBI:29105"/>
        <label>1</label>
    </ligand>
</feature>
<evidence type="ECO:0000256" key="6">
    <source>
        <dbReference type="HAMAP-Rule" id="MF_00220"/>
    </source>
</evidence>
<keyword evidence="6" id="KW-0862">Zinc</keyword>
<dbReference type="InterPro" id="IPR050138">
    <property type="entry name" value="DHOase/Allantoinase_Hydrolase"/>
</dbReference>
<dbReference type="EC" id="3.5.2.3" evidence="6"/>
<dbReference type="OrthoDB" id="9803027at2"/>
<evidence type="ECO:0000259" key="7">
    <source>
        <dbReference type="Pfam" id="PF12890"/>
    </source>
</evidence>
<feature type="binding site" evidence="6">
    <location>
        <position position="327"/>
    </location>
    <ligand>
        <name>Zn(2+)</name>
        <dbReference type="ChEBI" id="CHEBI:29105"/>
        <label>1</label>
    </ligand>
</feature>
<dbReference type="PANTHER" id="PTHR43668">
    <property type="entry name" value="ALLANTOINASE"/>
    <property type="match status" value="1"/>
</dbReference>
<dbReference type="InterPro" id="IPR032466">
    <property type="entry name" value="Metal_Hydrolase"/>
</dbReference>
<comment type="cofactor">
    <cofactor evidence="6">
        <name>Zn(2+)</name>
        <dbReference type="ChEBI" id="CHEBI:29105"/>
    </cofactor>
    <text evidence="6">Binds 2 Zn(2+) ions per subunit.</text>
</comment>
<comment type="function">
    <text evidence="1 6">Catalyzes the reversible cyclization of carbamoyl aspartate to dihydroorotate.</text>
</comment>
<dbReference type="InterPro" id="IPR004722">
    <property type="entry name" value="DHOase"/>
</dbReference>
<dbReference type="PROSITE" id="PS00483">
    <property type="entry name" value="DIHYDROOROTASE_2"/>
    <property type="match status" value="1"/>
</dbReference>
<dbReference type="Pfam" id="PF12890">
    <property type="entry name" value="DHOase"/>
    <property type="match status" value="1"/>
</dbReference>
<dbReference type="GO" id="GO:0005737">
    <property type="term" value="C:cytoplasm"/>
    <property type="evidence" value="ECO:0007669"/>
    <property type="project" value="TreeGrafter"/>
</dbReference>
<dbReference type="eggNOG" id="COG0044">
    <property type="taxonomic scope" value="Bacteria"/>
</dbReference>
<keyword evidence="3 6" id="KW-0479">Metal-binding</keyword>
<comment type="similarity">
    <text evidence="2 6">Belongs to the metallo-dependent hydrolases superfamily. DHOase family. Class I DHOase subfamily.</text>
</comment>
<comment type="pathway">
    <text evidence="6">Pyrimidine metabolism; UMP biosynthesis via de novo pathway; (S)-dihydroorotate from bicarbonate: step 3/3.</text>
</comment>